<evidence type="ECO:0000313" key="13">
    <source>
        <dbReference type="Proteomes" id="UP000290439"/>
    </source>
</evidence>
<evidence type="ECO:0000256" key="8">
    <source>
        <dbReference type="ARBA" id="ARBA00047899"/>
    </source>
</evidence>
<dbReference type="PROSITE" id="PS50011">
    <property type="entry name" value="PROTEIN_KINASE_DOM"/>
    <property type="match status" value="1"/>
</dbReference>
<dbReference type="GO" id="GO:0005524">
    <property type="term" value="F:ATP binding"/>
    <property type="evidence" value="ECO:0007669"/>
    <property type="project" value="UniProtKB-KW"/>
</dbReference>
<reference evidence="12 13" key="1">
    <citation type="submission" date="2019-02" db="EMBL/GenBank/DDBJ databases">
        <authorList>
            <consortium name="Pathogen Informatics"/>
        </authorList>
    </citation>
    <scope>NUCLEOTIDE SEQUENCE [LARGE SCALE GENOMIC DNA]</scope>
    <source>
        <strain evidence="12 13">3012STDY6756504</strain>
    </source>
</reference>
<dbReference type="FunFam" id="3.30.200.20:FF:000205">
    <property type="entry name" value="Serine/threonine protein kinase"/>
    <property type="match status" value="1"/>
</dbReference>
<feature type="compositionally biased region" description="Basic residues" evidence="10">
    <location>
        <begin position="44"/>
        <end position="54"/>
    </location>
</feature>
<comment type="catalytic activity">
    <reaction evidence="8">
        <text>L-threonyl-[protein] + ATP = O-phospho-L-threonyl-[protein] + ADP + H(+)</text>
        <dbReference type="Rhea" id="RHEA:46608"/>
        <dbReference type="Rhea" id="RHEA-COMP:11060"/>
        <dbReference type="Rhea" id="RHEA-COMP:11605"/>
        <dbReference type="ChEBI" id="CHEBI:15378"/>
        <dbReference type="ChEBI" id="CHEBI:30013"/>
        <dbReference type="ChEBI" id="CHEBI:30616"/>
        <dbReference type="ChEBI" id="CHEBI:61977"/>
        <dbReference type="ChEBI" id="CHEBI:456216"/>
        <dbReference type="EC" id="2.7.11.1"/>
    </reaction>
</comment>
<evidence type="ECO:0000256" key="6">
    <source>
        <dbReference type="ARBA" id="ARBA00022777"/>
    </source>
</evidence>
<feature type="compositionally biased region" description="Basic and acidic residues" evidence="10">
    <location>
        <begin position="103"/>
        <end position="113"/>
    </location>
</feature>
<evidence type="ECO:0000256" key="2">
    <source>
        <dbReference type="ARBA" id="ARBA00014676"/>
    </source>
</evidence>
<keyword evidence="6 12" id="KW-0418">Kinase</keyword>
<dbReference type="InterPro" id="IPR008271">
    <property type="entry name" value="Ser/Thr_kinase_AS"/>
</dbReference>
<dbReference type="Gene3D" id="3.30.200.20">
    <property type="entry name" value="Phosphorylase Kinase, domain 1"/>
    <property type="match status" value="1"/>
</dbReference>
<dbReference type="SUPFAM" id="SSF56112">
    <property type="entry name" value="Protein kinase-like (PK-like)"/>
    <property type="match status" value="1"/>
</dbReference>
<dbReference type="AlphaFoldDB" id="A0A4U8W252"/>
<name>A0A4U8W252_9NOCA</name>
<dbReference type="Gene3D" id="1.25.40.10">
    <property type="entry name" value="Tetratricopeptide repeat domain"/>
    <property type="match status" value="2"/>
</dbReference>
<dbReference type="GO" id="GO:0106310">
    <property type="term" value="F:protein serine kinase activity"/>
    <property type="evidence" value="ECO:0007669"/>
    <property type="project" value="RHEA"/>
</dbReference>
<keyword evidence="7" id="KW-0067">ATP-binding</keyword>
<keyword evidence="3" id="KW-0723">Serine/threonine-protein kinase</keyword>
<evidence type="ECO:0000259" key="11">
    <source>
        <dbReference type="PROSITE" id="PS50011"/>
    </source>
</evidence>
<feature type="compositionally biased region" description="Polar residues" evidence="10">
    <location>
        <begin position="198"/>
        <end position="208"/>
    </location>
</feature>
<protein>
    <recommendedName>
        <fullName evidence="2">Serine/threonine-protein kinase PknG</fullName>
        <ecNumber evidence="1">2.7.11.1</ecNumber>
    </recommendedName>
</protein>
<feature type="compositionally biased region" description="Basic and acidic residues" evidence="10">
    <location>
        <begin position="146"/>
        <end position="158"/>
    </location>
</feature>
<feature type="domain" description="Protein kinase" evidence="11">
    <location>
        <begin position="298"/>
        <end position="565"/>
    </location>
</feature>
<dbReference type="PANTHER" id="PTHR24363">
    <property type="entry name" value="SERINE/THREONINE PROTEIN KINASE"/>
    <property type="match status" value="1"/>
</dbReference>
<feature type="compositionally biased region" description="Acidic residues" evidence="10">
    <location>
        <begin position="1"/>
        <end position="13"/>
    </location>
</feature>
<evidence type="ECO:0000256" key="1">
    <source>
        <dbReference type="ARBA" id="ARBA00012513"/>
    </source>
</evidence>
<feature type="region of interest" description="Disordered" evidence="10">
    <location>
        <begin position="1"/>
        <end position="211"/>
    </location>
</feature>
<accession>A0A4U8W252</accession>
<dbReference type="Proteomes" id="UP000290439">
    <property type="component" value="Chromosome"/>
</dbReference>
<organism evidence="12 13">
    <name type="scientific">Nocardia cyriacigeorgica</name>
    <dbReference type="NCBI Taxonomy" id="135487"/>
    <lineage>
        <taxon>Bacteria</taxon>
        <taxon>Bacillati</taxon>
        <taxon>Actinomycetota</taxon>
        <taxon>Actinomycetes</taxon>
        <taxon>Mycobacteriales</taxon>
        <taxon>Nocardiaceae</taxon>
        <taxon>Nocardia</taxon>
    </lineage>
</organism>
<dbReference type="InterPro" id="IPR011990">
    <property type="entry name" value="TPR-like_helical_dom_sf"/>
</dbReference>
<dbReference type="SMART" id="SM00220">
    <property type="entry name" value="S_TKc"/>
    <property type="match status" value="1"/>
</dbReference>
<dbReference type="Pfam" id="PF16918">
    <property type="entry name" value="PknG_TPR"/>
    <property type="match status" value="1"/>
</dbReference>
<feature type="compositionally biased region" description="Basic and acidic residues" evidence="10">
    <location>
        <begin position="31"/>
        <end position="40"/>
    </location>
</feature>
<evidence type="ECO:0000256" key="4">
    <source>
        <dbReference type="ARBA" id="ARBA00022679"/>
    </source>
</evidence>
<dbReference type="InterPro" id="IPR031634">
    <property type="entry name" value="PknG_rubred"/>
</dbReference>
<dbReference type="Pfam" id="PF16919">
    <property type="entry name" value="PknG_rubred"/>
    <property type="match status" value="1"/>
</dbReference>
<dbReference type="PROSITE" id="PS00108">
    <property type="entry name" value="PROTEIN_KINASE_ST"/>
    <property type="match status" value="1"/>
</dbReference>
<gene>
    <name evidence="12" type="primary">pknG_1</name>
    <name evidence="12" type="ORF">NCTC10797_03953</name>
</gene>
<evidence type="ECO:0000256" key="10">
    <source>
        <dbReference type="SAM" id="MobiDB-lite"/>
    </source>
</evidence>
<evidence type="ECO:0000256" key="7">
    <source>
        <dbReference type="ARBA" id="ARBA00022840"/>
    </source>
</evidence>
<keyword evidence="5" id="KW-0547">Nucleotide-binding</keyword>
<evidence type="ECO:0000313" key="12">
    <source>
        <dbReference type="EMBL" id="VFB00161.1"/>
    </source>
</evidence>
<dbReference type="InterPro" id="IPR011009">
    <property type="entry name" value="Kinase-like_dom_sf"/>
</dbReference>
<dbReference type="EC" id="2.7.11.1" evidence="1"/>
<dbReference type="InterPro" id="IPR031636">
    <property type="entry name" value="PknG_TPR"/>
</dbReference>
<proteinExistence type="predicted"/>
<dbReference type="FunFam" id="1.10.510.10:FF:000306">
    <property type="entry name" value="Serine/threonine protein kinase"/>
    <property type="match status" value="1"/>
</dbReference>
<comment type="catalytic activity">
    <reaction evidence="9">
        <text>L-seryl-[protein] + ATP = O-phospho-L-seryl-[protein] + ADP + H(+)</text>
        <dbReference type="Rhea" id="RHEA:17989"/>
        <dbReference type="Rhea" id="RHEA-COMP:9863"/>
        <dbReference type="Rhea" id="RHEA-COMP:11604"/>
        <dbReference type="ChEBI" id="CHEBI:15378"/>
        <dbReference type="ChEBI" id="CHEBI:29999"/>
        <dbReference type="ChEBI" id="CHEBI:30616"/>
        <dbReference type="ChEBI" id="CHEBI:83421"/>
        <dbReference type="ChEBI" id="CHEBI:456216"/>
        <dbReference type="EC" id="2.7.11.1"/>
    </reaction>
</comment>
<evidence type="ECO:0000256" key="9">
    <source>
        <dbReference type="ARBA" id="ARBA00048679"/>
    </source>
</evidence>
<evidence type="ECO:0000256" key="3">
    <source>
        <dbReference type="ARBA" id="ARBA00022527"/>
    </source>
</evidence>
<dbReference type="Gene3D" id="1.10.510.10">
    <property type="entry name" value="Transferase(Phosphotransferase) domain 1"/>
    <property type="match status" value="1"/>
</dbReference>
<evidence type="ECO:0000256" key="5">
    <source>
        <dbReference type="ARBA" id="ARBA00022741"/>
    </source>
</evidence>
<feature type="compositionally biased region" description="Polar residues" evidence="10">
    <location>
        <begin position="159"/>
        <end position="170"/>
    </location>
</feature>
<dbReference type="CDD" id="cd14014">
    <property type="entry name" value="STKc_PknB_like"/>
    <property type="match status" value="1"/>
</dbReference>
<dbReference type="PANTHER" id="PTHR24363:SF0">
    <property type="entry name" value="SERINE_THREONINE KINASE LIKE DOMAIN CONTAINING 1"/>
    <property type="match status" value="1"/>
</dbReference>
<dbReference type="InterPro" id="IPR000719">
    <property type="entry name" value="Prot_kinase_dom"/>
</dbReference>
<dbReference type="GO" id="GO:0004674">
    <property type="term" value="F:protein serine/threonine kinase activity"/>
    <property type="evidence" value="ECO:0007669"/>
    <property type="project" value="UniProtKB-KW"/>
</dbReference>
<feature type="compositionally biased region" description="Low complexity" evidence="10">
    <location>
        <begin position="15"/>
        <end position="30"/>
    </location>
</feature>
<sequence length="918" mass="97799">MHDTGVDPDEPATSDDAAGPGDAIDAGSAADGREAVDAEPTRPAQRRSATRGRHAKADTGATPRPVDATAQMSSTSAPLDGPVPSPLDPQAPSAEEPGQPGDDEPRKTGRRDQPPSAVPGGIPAPTTMVTPAHASVAGPAADLPQEDERPDSAARESPDTQLGPDTQLSPGTRVGPGTQAFPGTEATPGRTGAPASDSAATMRTSGRSVRTALSRPAVRKLGAGLVEIPTVEPADPRAAVLSNPVVAEGKRFCWRCGSPVGRTSPTHPGTTVGTCDNCGAPFDFRPSLHPGDMVSGQYEIQGCLAHGGLGWIYLAIDRNVSDRWVVLKGLLHAKDAEAQAVAMAERQFLAEVAHPSIVKIHNFVEHTGSDGTTVGYIVMEYVGGRSLRDILDSYPRPERLPIAEAIAYVLEVLPALDHLHSIGLTYNDLKPDNVMVTEDQVKIIDLGAVATIEAYGNLYGTRGFQAPEIAKTGPTVATDIYTVGRTLAVLTVDMPMEHGRYLDGIPDPADHPVLARHEFFYRLLLCATDPDPARRFPSARAMSAQLAGVLREILAMETGVEHPQLSTVFSPQRAGFGTEELLGQTDAYADGVPRSTKLSAREVALALPVPVVDPADPSAPLLSAAVHPDPEHALEALDDARERAAADPDNAPPNLEVELRFAEARVHLDRGEPAAVTHVLAGIPAAARDWRVDWYTGLAELVELDFEKAFARFDAVLNVLPGEIAPKLALAATAELVLQHWDSPDPEQWRAYAEKFYATVWRTDHGVVSAAFGLSRQLIAAGRVDDAVHALDEVPATSRYFTTARMTAVLLLLTAAAPAELDETTLHFAAARVQALPSNEHRAVQLRLLVLGTALAWLQAGRTPKRPDATLLGEPFTERDLRDGTEAGLRTLARISPNRTHRYALVDLANAIRAQTWF</sequence>
<keyword evidence="4 12" id="KW-0808">Transferase</keyword>
<dbReference type="EMBL" id="LR215973">
    <property type="protein sequence ID" value="VFB00161.1"/>
    <property type="molecule type" value="Genomic_DNA"/>
</dbReference>
<dbReference type="Pfam" id="PF00069">
    <property type="entry name" value="Pkinase"/>
    <property type="match status" value="1"/>
</dbReference>